<name>A0AAE0E3T4_9ROSI</name>
<evidence type="ECO:0000313" key="21">
    <source>
        <dbReference type="EMBL" id="KAK3206443.1"/>
    </source>
</evidence>
<dbReference type="FunFam" id="3.30.430.20:FF:000003">
    <property type="entry name" value="Cysteine-rich RLK (RECEPTOR-like protein kinase) 10"/>
    <property type="match status" value="1"/>
</dbReference>
<keyword evidence="12 17" id="KW-0472">Membrane</keyword>
<accession>A0AAE0E3T4</accession>
<evidence type="ECO:0000256" key="3">
    <source>
        <dbReference type="ARBA" id="ARBA00022553"/>
    </source>
</evidence>
<evidence type="ECO:0000256" key="9">
    <source>
        <dbReference type="ARBA" id="ARBA00022777"/>
    </source>
</evidence>
<evidence type="ECO:0000256" key="8">
    <source>
        <dbReference type="ARBA" id="ARBA00022741"/>
    </source>
</evidence>
<evidence type="ECO:0000313" key="22">
    <source>
        <dbReference type="Proteomes" id="UP001281410"/>
    </source>
</evidence>
<dbReference type="GO" id="GO:0004674">
    <property type="term" value="F:protein serine/threonine kinase activity"/>
    <property type="evidence" value="ECO:0007669"/>
    <property type="project" value="UniProtKB-KW"/>
</dbReference>
<evidence type="ECO:0000256" key="6">
    <source>
        <dbReference type="ARBA" id="ARBA00022729"/>
    </source>
</evidence>
<dbReference type="InterPro" id="IPR038408">
    <property type="entry name" value="GNK2_sf"/>
</dbReference>
<sequence>MSCTNLLHFLSLMLVISMISFTTGQECYESAGNFTTNSTYGRNRDLVFSSLASNVTANGGFYNVSIGQDPDRVYALALCRGDINSSSKSDCASCISSGIQDIMSKCPNQKEALSWGSKGITPCVVRYASSSIFQKRELDPLSAVYNTGDIQTSNLTKFDEIWESLMVRVVAKTSHGSSRLKFGTREADVTLFQKIYALMQCTPDLSQQDCEYCLNQSLSHFQTCCHGKQGGNFLRPSCFLRWELYPFYTSIADDDDPSPPPSSQLPNTTTSPPPSPFRTSSEDKGRISSGTVTIIVASPVVLLILVIIFSYVCLRQRKKKKKKKKKKNTNADGNDNTVESLQFDFNTIRVATNNFSIDNKLGEGGFGVVHKGRLPDGQDIAVKRLSNNSGQGEVEFKNEVLLVARLQHRNLVRLIGFCLEGNERLLIYEFVANSSLDKFIFDPIKRLLLNWDVRYKIIGGIARGILYLHEDSRLRIIHRDLKTSNILLDQDMNSKISDFGMARLVEMDQTQAHTNRVVGTFGYMAPEYILHGDFSVKSDVFSFGVLVLEIISGQKNNAFHNGGETEYLLTYAWESWREGTALNLIDPVLRADCSTSEIMRCIHIGLLCVQENVSNRPTMASVVLMLTSCSVSLQIPTKPAFFMHTITDLDNLESTSSSNRSKSRSVECSVNEASITELDPR</sequence>
<evidence type="ECO:0000259" key="19">
    <source>
        <dbReference type="PROSITE" id="PS50011"/>
    </source>
</evidence>
<evidence type="ECO:0000256" key="16">
    <source>
        <dbReference type="SAM" id="MobiDB-lite"/>
    </source>
</evidence>
<keyword evidence="14" id="KW-0325">Glycoprotein</keyword>
<dbReference type="PROSITE" id="PS50011">
    <property type="entry name" value="PROTEIN_KINASE_DOM"/>
    <property type="match status" value="1"/>
</dbReference>
<evidence type="ECO:0000256" key="10">
    <source>
        <dbReference type="ARBA" id="ARBA00022840"/>
    </source>
</evidence>
<keyword evidence="13" id="KW-0675">Receptor</keyword>
<evidence type="ECO:0000256" key="15">
    <source>
        <dbReference type="PROSITE-ProRule" id="PRU10141"/>
    </source>
</evidence>
<dbReference type="Pfam" id="PF07714">
    <property type="entry name" value="PK_Tyr_Ser-Thr"/>
    <property type="match status" value="1"/>
</dbReference>
<evidence type="ECO:0000256" key="1">
    <source>
        <dbReference type="ARBA" id="ARBA00004167"/>
    </source>
</evidence>
<dbReference type="GO" id="GO:0009737">
    <property type="term" value="P:response to abscisic acid"/>
    <property type="evidence" value="ECO:0007669"/>
    <property type="project" value="UniProtKB-ARBA"/>
</dbReference>
<evidence type="ECO:0000256" key="12">
    <source>
        <dbReference type="ARBA" id="ARBA00023136"/>
    </source>
</evidence>
<gene>
    <name evidence="21" type="ORF">Dsin_020489</name>
</gene>
<feature type="domain" description="Gnk2-homologous" evidence="20">
    <location>
        <begin position="22"/>
        <end position="132"/>
    </location>
</feature>
<evidence type="ECO:0000259" key="20">
    <source>
        <dbReference type="PROSITE" id="PS51473"/>
    </source>
</evidence>
<evidence type="ECO:0000256" key="13">
    <source>
        <dbReference type="ARBA" id="ARBA00023170"/>
    </source>
</evidence>
<protein>
    <recommendedName>
        <fullName evidence="23">Cysteine-rich receptor-like protein kinase</fullName>
    </recommendedName>
</protein>
<dbReference type="CDD" id="cd23509">
    <property type="entry name" value="Gnk2-like"/>
    <property type="match status" value="2"/>
</dbReference>
<dbReference type="GO" id="GO:0005524">
    <property type="term" value="F:ATP binding"/>
    <property type="evidence" value="ECO:0007669"/>
    <property type="project" value="UniProtKB-UniRule"/>
</dbReference>
<keyword evidence="10 15" id="KW-0067">ATP-binding</keyword>
<feature type="domain" description="Protein kinase" evidence="19">
    <location>
        <begin position="355"/>
        <end position="641"/>
    </location>
</feature>
<dbReference type="InterPro" id="IPR017441">
    <property type="entry name" value="Protein_kinase_ATP_BS"/>
</dbReference>
<feature type="binding site" evidence="15">
    <location>
        <position position="383"/>
    </location>
    <ligand>
        <name>ATP</name>
        <dbReference type="ChEBI" id="CHEBI:30616"/>
    </ligand>
</feature>
<keyword evidence="11 17" id="KW-1133">Transmembrane helix</keyword>
<dbReference type="GO" id="GO:0005886">
    <property type="term" value="C:plasma membrane"/>
    <property type="evidence" value="ECO:0007669"/>
    <property type="project" value="TreeGrafter"/>
</dbReference>
<comment type="subcellular location">
    <subcellularLocation>
        <location evidence="1">Membrane</location>
        <topology evidence="1">Single-pass membrane protein</topology>
    </subcellularLocation>
</comment>
<dbReference type="CDD" id="cd14066">
    <property type="entry name" value="STKc_IRAK"/>
    <property type="match status" value="1"/>
</dbReference>
<evidence type="ECO:0000256" key="4">
    <source>
        <dbReference type="ARBA" id="ARBA00022679"/>
    </source>
</evidence>
<evidence type="ECO:0000256" key="17">
    <source>
        <dbReference type="SAM" id="Phobius"/>
    </source>
</evidence>
<feature type="chain" id="PRO_5042054611" description="Cysteine-rich receptor-like protein kinase" evidence="18">
    <location>
        <begin position="25"/>
        <end position="681"/>
    </location>
</feature>
<keyword evidence="4" id="KW-0808">Transferase</keyword>
<dbReference type="EMBL" id="JANJYJ010000006">
    <property type="protein sequence ID" value="KAK3206443.1"/>
    <property type="molecule type" value="Genomic_DNA"/>
</dbReference>
<keyword evidence="6 18" id="KW-0732">Signal</keyword>
<dbReference type="AlphaFoldDB" id="A0AAE0E3T4"/>
<evidence type="ECO:0008006" key="23">
    <source>
        <dbReference type="Google" id="ProtNLM"/>
    </source>
</evidence>
<keyword evidence="7" id="KW-0677">Repeat</keyword>
<dbReference type="FunFam" id="1.10.510.10:FF:000343">
    <property type="entry name" value="Cysteine-rich receptor-like protein kinase 28"/>
    <property type="match status" value="1"/>
</dbReference>
<feature type="region of interest" description="Disordered" evidence="16">
    <location>
        <begin position="253"/>
        <end position="285"/>
    </location>
</feature>
<dbReference type="InterPro" id="IPR001245">
    <property type="entry name" value="Ser-Thr/Tyr_kinase_cat_dom"/>
</dbReference>
<keyword evidence="3" id="KW-0597">Phosphoprotein</keyword>
<dbReference type="InterPro" id="IPR011009">
    <property type="entry name" value="Kinase-like_dom_sf"/>
</dbReference>
<keyword evidence="22" id="KW-1185">Reference proteome</keyword>
<keyword evidence="9" id="KW-0418">Kinase</keyword>
<dbReference type="FunFam" id="3.30.430.20:FF:000007">
    <property type="entry name" value="Cysteine-rich receptor-like protein kinase 11"/>
    <property type="match status" value="1"/>
</dbReference>
<dbReference type="PROSITE" id="PS51473">
    <property type="entry name" value="GNK2"/>
    <property type="match status" value="2"/>
</dbReference>
<evidence type="ECO:0000256" key="11">
    <source>
        <dbReference type="ARBA" id="ARBA00022989"/>
    </source>
</evidence>
<dbReference type="PANTHER" id="PTHR27002">
    <property type="entry name" value="RECEPTOR-LIKE SERINE/THREONINE-PROTEIN KINASE SD1-8"/>
    <property type="match status" value="1"/>
</dbReference>
<dbReference type="InterPro" id="IPR000719">
    <property type="entry name" value="Prot_kinase_dom"/>
</dbReference>
<dbReference type="Proteomes" id="UP001281410">
    <property type="component" value="Unassembled WGS sequence"/>
</dbReference>
<evidence type="ECO:0000256" key="5">
    <source>
        <dbReference type="ARBA" id="ARBA00022692"/>
    </source>
</evidence>
<dbReference type="Gene3D" id="3.30.430.20">
    <property type="entry name" value="Gnk2 domain, C-X8-C-X2-C motif"/>
    <property type="match status" value="2"/>
</dbReference>
<keyword evidence="8 15" id="KW-0547">Nucleotide-binding</keyword>
<dbReference type="Gene3D" id="1.10.510.10">
    <property type="entry name" value="Transferase(Phosphotransferase) domain 1"/>
    <property type="match status" value="1"/>
</dbReference>
<proteinExistence type="predicted"/>
<comment type="caution">
    <text evidence="21">The sequence shown here is derived from an EMBL/GenBank/DDBJ whole genome shotgun (WGS) entry which is preliminary data.</text>
</comment>
<evidence type="ECO:0000256" key="14">
    <source>
        <dbReference type="ARBA" id="ARBA00023180"/>
    </source>
</evidence>
<dbReference type="InterPro" id="IPR008271">
    <property type="entry name" value="Ser/Thr_kinase_AS"/>
</dbReference>
<dbReference type="PROSITE" id="PS00108">
    <property type="entry name" value="PROTEIN_KINASE_ST"/>
    <property type="match status" value="1"/>
</dbReference>
<feature type="signal peptide" evidence="18">
    <location>
        <begin position="1"/>
        <end position="24"/>
    </location>
</feature>
<organism evidence="21 22">
    <name type="scientific">Dipteronia sinensis</name>
    <dbReference type="NCBI Taxonomy" id="43782"/>
    <lineage>
        <taxon>Eukaryota</taxon>
        <taxon>Viridiplantae</taxon>
        <taxon>Streptophyta</taxon>
        <taxon>Embryophyta</taxon>
        <taxon>Tracheophyta</taxon>
        <taxon>Spermatophyta</taxon>
        <taxon>Magnoliopsida</taxon>
        <taxon>eudicotyledons</taxon>
        <taxon>Gunneridae</taxon>
        <taxon>Pentapetalae</taxon>
        <taxon>rosids</taxon>
        <taxon>malvids</taxon>
        <taxon>Sapindales</taxon>
        <taxon>Sapindaceae</taxon>
        <taxon>Hippocastanoideae</taxon>
        <taxon>Acereae</taxon>
        <taxon>Dipteronia</taxon>
    </lineage>
</organism>
<dbReference type="PROSITE" id="PS00107">
    <property type="entry name" value="PROTEIN_KINASE_ATP"/>
    <property type="match status" value="1"/>
</dbReference>
<dbReference type="Pfam" id="PF01657">
    <property type="entry name" value="Stress-antifung"/>
    <property type="match status" value="2"/>
</dbReference>
<dbReference type="SMART" id="SM00220">
    <property type="entry name" value="S_TKc"/>
    <property type="match status" value="1"/>
</dbReference>
<keyword evidence="5 17" id="KW-0812">Transmembrane</keyword>
<feature type="domain" description="Gnk2-homologous" evidence="20">
    <location>
        <begin position="138"/>
        <end position="247"/>
    </location>
</feature>
<reference evidence="21" key="1">
    <citation type="journal article" date="2023" name="Plant J.">
        <title>Genome sequences and population genomics provide insights into the demographic history, inbreeding, and mutation load of two 'living fossil' tree species of Dipteronia.</title>
        <authorList>
            <person name="Feng Y."/>
            <person name="Comes H.P."/>
            <person name="Chen J."/>
            <person name="Zhu S."/>
            <person name="Lu R."/>
            <person name="Zhang X."/>
            <person name="Li P."/>
            <person name="Qiu J."/>
            <person name="Olsen K.M."/>
            <person name="Qiu Y."/>
        </authorList>
    </citation>
    <scope>NUCLEOTIDE SEQUENCE</scope>
    <source>
        <strain evidence="21">NBL</strain>
    </source>
</reference>
<dbReference type="Gene3D" id="3.30.200.20">
    <property type="entry name" value="Phosphorylase Kinase, domain 1"/>
    <property type="match status" value="1"/>
</dbReference>
<feature type="transmembrane region" description="Helical" evidence="17">
    <location>
        <begin position="292"/>
        <end position="314"/>
    </location>
</feature>
<dbReference type="InterPro" id="IPR002902">
    <property type="entry name" value="GNK2"/>
</dbReference>
<evidence type="ECO:0000256" key="7">
    <source>
        <dbReference type="ARBA" id="ARBA00022737"/>
    </source>
</evidence>
<dbReference type="SUPFAM" id="SSF56112">
    <property type="entry name" value="Protein kinase-like (PK-like)"/>
    <property type="match status" value="1"/>
</dbReference>
<evidence type="ECO:0000256" key="2">
    <source>
        <dbReference type="ARBA" id="ARBA00022527"/>
    </source>
</evidence>
<dbReference type="PANTHER" id="PTHR27002:SF1070">
    <property type="entry name" value="PUTATIVE-RELATED"/>
    <property type="match status" value="1"/>
</dbReference>
<keyword evidence="2" id="KW-0723">Serine/threonine-protein kinase</keyword>
<evidence type="ECO:0000256" key="18">
    <source>
        <dbReference type="SAM" id="SignalP"/>
    </source>
</evidence>
<dbReference type="FunFam" id="3.30.200.20:FF:000142">
    <property type="entry name" value="Cysteine-rich receptor-like protein kinase 10"/>
    <property type="match status" value="1"/>
</dbReference>